<evidence type="ECO:0000256" key="4">
    <source>
        <dbReference type="SAM" id="SignalP"/>
    </source>
</evidence>
<dbReference type="InterPro" id="IPR011009">
    <property type="entry name" value="Kinase-like_dom_sf"/>
</dbReference>
<dbReference type="InterPro" id="IPR017441">
    <property type="entry name" value="Protein_kinase_ATP_BS"/>
</dbReference>
<dbReference type="Proteomes" id="UP001280121">
    <property type="component" value="Unassembled WGS sequence"/>
</dbReference>
<dbReference type="GO" id="GO:0005524">
    <property type="term" value="F:ATP binding"/>
    <property type="evidence" value="ECO:0007669"/>
    <property type="project" value="UniProtKB-UniRule"/>
</dbReference>
<dbReference type="InterPro" id="IPR000719">
    <property type="entry name" value="Prot_kinase_dom"/>
</dbReference>
<feature type="domain" description="Protein kinase" evidence="5">
    <location>
        <begin position="27"/>
        <end position="97"/>
    </location>
</feature>
<feature type="chain" id="PRO_5042263605" description="Protein kinase domain-containing protein" evidence="4">
    <location>
        <begin position="21"/>
        <end position="97"/>
    </location>
</feature>
<feature type="binding site" evidence="3">
    <location>
        <position position="55"/>
    </location>
    <ligand>
        <name>ATP</name>
        <dbReference type="ChEBI" id="CHEBI:30616"/>
    </ligand>
</feature>
<evidence type="ECO:0000256" key="1">
    <source>
        <dbReference type="ARBA" id="ARBA00022741"/>
    </source>
</evidence>
<organism evidence="6 7">
    <name type="scientific">Dipteronia dyeriana</name>
    <dbReference type="NCBI Taxonomy" id="168575"/>
    <lineage>
        <taxon>Eukaryota</taxon>
        <taxon>Viridiplantae</taxon>
        <taxon>Streptophyta</taxon>
        <taxon>Embryophyta</taxon>
        <taxon>Tracheophyta</taxon>
        <taxon>Spermatophyta</taxon>
        <taxon>Magnoliopsida</taxon>
        <taxon>eudicotyledons</taxon>
        <taxon>Gunneridae</taxon>
        <taxon>Pentapetalae</taxon>
        <taxon>rosids</taxon>
        <taxon>malvids</taxon>
        <taxon>Sapindales</taxon>
        <taxon>Sapindaceae</taxon>
        <taxon>Hippocastanoideae</taxon>
        <taxon>Acereae</taxon>
        <taxon>Dipteronia</taxon>
    </lineage>
</organism>
<protein>
    <recommendedName>
        <fullName evidence="5">Protein kinase domain-containing protein</fullName>
    </recommendedName>
</protein>
<evidence type="ECO:0000256" key="2">
    <source>
        <dbReference type="ARBA" id="ARBA00022840"/>
    </source>
</evidence>
<accession>A0AAD9TV56</accession>
<dbReference type="PROSITE" id="PS50011">
    <property type="entry name" value="PROTEIN_KINASE_DOM"/>
    <property type="match status" value="1"/>
</dbReference>
<dbReference type="InterPro" id="IPR001245">
    <property type="entry name" value="Ser-Thr/Tyr_kinase_cat_dom"/>
</dbReference>
<feature type="signal peptide" evidence="4">
    <location>
        <begin position="1"/>
        <end position="20"/>
    </location>
</feature>
<keyword evidence="4" id="KW-0732">Signal</keyword>
<dbReference type="GO" id="GO:0051707">
    <property type="term" value="P:response to other organism"/>
    <property type="evidence" value="ECO:0007669"/>
    <property type="project" value="UniProtKB-ARBA"/>
</dbReference>
<dbReference type="SUPFAM" id="SSF56112">
    <property type="entry name" value="Protein kinase-like (PK-like)"/>
    <property type="match status" value="1"/>
</dbReference>
<reference evidence="6" key="1">
    <citation type="journal article" date="2023" name="Plant J.">
        <title>Genome sequences and population genomics provide insights into the demographic history, inbreeding, and mutation load of two 'living fossil' tree species of Dipteronia.</title>
        <authorList>
            <person name="Feng Y."/>
            <person name="Comes H.P."/>
            <person name="Chen J."/>
            <person name="Zhu S."/>
            <person name="Lu R."/>
            <person name="Zhang X."/>
            <person name="Li P."/>
            <person name="Qiu J."/>
            <person name="Olsen K.M."/>
            <person name="Qiu Y."/>
        </authorList>
    </citation>
    <scope>NUCLEOTIDE SEQUENCE</scope>
    <source>
        <strain evidence="6">KIB01</strain>
    </source>
</reference>
<keyword evidence="7" id="KW-1185">Reference proteome</keyword>
<dbReference type="PANTHER" id="PTHR27007">
    <property type="match status" value="1"/>
</dbReference>
<comment type="caution">
    <text evidence="6">The sequence shown here is derived from an EMBL/GenBank/DDBJ whole genome shotgun (WGS) entry which is preliminary data.</text>
</comment>
<keyword evidence="2 3" id="KW-0067">ATP-binding</keyword>
<evidence type="ECO:0000313" key="7">
    <source>
        <dbReference type="Proteomes" id="UP001280121"/>
    </source>
</evidence>
<keyword evidence="1 3" id="KW-0547">Nucleotide-binding</keyword>
<dbReference type="AlphaFoldDB" id="A0AAD9TV56"/>
<dbReference type="Gene3D" id="3.30.200.20">
    <property type="entry name" value="Phosphorylase Kinase, domain 1"/>
    <property type="match status" value="1"/>
</dbReference>
<dbReference type="InterPro" id="IPR050528">
    <property type="entry name" value="L-type_Lectin-RKs"/>
</dbReference>
<gene>
    <name evidence="6" type="ORF">Ddye_024524</name>
</gene>
<proteinExistence type="predicted"/>
<evidence type="ECO:0000313" key="6">
    <source>
        <dbReference type="EMBL" id="KAK2642761.1"/>
    </source>
</evidence>
<dbReference type="PROSITE" id="PS00107">
    <property type="entry name" value="PROTEIN_KINASE_ATP"/>
    <property type="match status" value="1"/>
</dbReference>
<evidence type="ECO:0000259" key="5">
    <source>
        <dbReference type="PROSITE" id="PS50011"/>
    </source>
</evidence>
<name>A0AAD9TV56_9ROSI</name>
<dbReference type="Pfam" id="PF07714">
    <property type="entry name" value="PK_Tyr_Ser-Thr"/>
    <property type="match status" value="1"/>
</dbReference>
<dbReference type="EMBL" id="JANJYI010000007">
    <property type="protein sequence ID" value="KAK2642761.1"/>
    <property type="molecule type" value="Genomic_DNA"/>
</dbReference>
<sequence>MDKHKTLILQIFLHFPSVVAMRATKGFNDTEIIGKGGFGKVYEGVRPSNLQIAVKRISHDSKQGMKEFIAMIASMGNLRHRNLVQLRGYCRRMGEFF</sequence>
<dbReference type="GO" id="GO:0004672">
    <property type="term" value="F:protein kinase activity"/>
    <property type="evidence" value="ECO:0007669"/>
    <property type="project" value="InterPro"/>
</dbReference>
<evidence type="ECO:0000256" key="3">
    <source>
        <dbReference type="PROSITE-ProRule" id="PRU10141"/>
    </source>
</evidence>